<sequence>MTERAFHSKPISGEPIAGDWAAPRDPGSLLGRLAQKPHRFEPFHALRLIEAFLPGVRFANSIRKSHIGHPIGAITQSAEDKTATVDLIGLIGPKGTMPTPYLDQAIVEKRRRNRAFGVFLDIFSDQIIRLFGRASEKYHLAGQLSRAHTGGQAKQEPAMVDFIYALCGFGAPDLRGRLSLPDDVVIYYAGLLTQRPPSWVNLRNLLADFLGLPVKILPFRTRWLDLPAQEQTSLKGPASPMAVLGKTAISGSRVSECQSHFRIVVGPCGRADFESFFAGSRRLRQVGELVTLFVGLDKTFDLQVILRREDVPACRLGGEEPVTLGWNTWPANLPLDRDPDEAVHEHAVLTASLRQSNVRIGSRKEDQ</sequence>
<dbReference type="InterPro" id="IPR010732">
    <property type="entry name" value="T6SS_TssG-like"/>
</dbReference>
<evidence type="ECO:0000256" key="1">
    <source>
        <dbReference type="SAM" id="MobiDB-lite"/>
    </source>
</evidence>
<dbReference type="PANTHER" id="PTHR35564">
    <property type="match status" value="1"/>
</dbReference>
<evidence type="ECO:0000313" key="2">
    <source>
        <dbReference type="EMBL" id="WLS05216.1"/>
    </source>
</evidence>
<dbReference type="RefSeq" id="WP_306161680.1">
    <property type="nucleotide sequence ID" value="NZ_CP132315.1"/>
</dbReference>
<dbReference type="PANTHER" id="PTHR35564:SF4">
    <property type="entry name" value="CYTOPLASMIC PROTEIN"/>
    <property type="match status" value="1"/>
</dbReference>
<reference evidence="2 3" key="1">
    <citation type="submission" date="2023-08" db="EMBL/GenBank/DDBJ databases">
        <title>Pathogen: clinical or host-associated sample.</title>
        <authorList>
            <person name="Hergert J."/>
            <person name="Casey R."/>
            <person name="Wagner J."/>
            <person name="Young E.L."/>
            <person name="Oakeson K.F."/>
        </authorList>
    </citation>
    <scope>NUCLEOTIDE SEQUENCE [LARGE SCALE GENOMIC DNA]</scope>
    <source>
        <strain evidence="2 3">UPHL-collab-2</strain>
        <plasmid evidence="2 3">unnamed1</plasmid>
    </source>
</reference>
<dbReference type="NCBIfam" id="TIGR03347">
    <property type="entry name" value="VI_chp_1"/>
    <property type="match status" value="1"/>
</dbReference>
<dbReference type="Proteomes" id="UP001225788">
    <property type="component" value="Plasmid unnamed1"/>
</dbReference>
<gene>
    <name evidence="2" type="primary">tssG</name>
    <name evidence="2" type="ORF">Q9315_23975</name>
</gene>
<accession>A0ABY9K9Q6</accession>
<evidence type="ECO:0000313" key="3">
    <source>
        <dbReference type="Proteomes" id="UP001225788"/>
    </source>
</evidence>
<name>A0ABY9K9Q6_9HYPH</name>
<feature type="region of interest" description="Disordered" evidence="1">
    <location>
        <begin position="1"/>
        <end position="20"/>
    </location>
</feature>
<dbReference type="EMBL" id="CP132315">
    <property type="protein sequence ID" value="WLS05216.1"/>
    <property type="molecule type" value="Genomic_DNA"/>
</dbReference>
<protein>
    <submittedName>
        <fullName evidence="2">Type VI secretion system baseplate subunit TssG</fullName>
    </submittedName>
</protein>
<organism evidence="2 3">
    <name type="scientific">Shinella oryzae</name>
    <dbReference type="NCBI Taxonomy" id="2871820"/>
    <lineage>
        <taxon>Bacteria</taxon>
        <taxon>Pseudomonadati</taxon>
        <taxon>Pseudomonadota</taxon>
        <taxon>Alphaproteobacteria</taxon>
        <taxon>Hyphomicrobiales</taxon>
        <taxon>Rhizobiaceae</taxon>
        <taxon>Shinella</taxon>
    </lineage>
</organism>
<geneLocation type="plasmid" evidence="2 3">
    <name>unnamed1</name>
</geneLocation>
<dbReference type="Pfam" id="PF06996">
    <property type="entry name" value="T6SS_TssG"/>
    <property type="match status" value="1"/>
</dbReference>
<proteinExistence type="predicted"/>
<keyword evidence="3" id="KW-1185">Reference proteome</keyword>
<keyword evidence="2" id="KW-0614">Plasmid</keyword>